<keyword evidence="2" id="KW-0812">Transmembrane</keyword>
<keyword evidence="2" id="KW-0472">Membrane</keyword>
<keyword evidence="2" id="KW-1133">Transmembrane helix</keyword>
<feature type="coiled-coil region" evidence="1">
    <location>
        <begin position="38"/>
        <end position="79"/>
    </location>
</feature>
<organism evidence="3">
    <name type="scientific">Myoviridae sp. ctaNG1</name>
    <dbReference type="NCBI Taxonomy" id="2825132"/>
    <lineage>
        <taxon>Viruses</taxon>
        <taxon>Duplodnaviria</taxon>
        <taxon>Heunggongvirae</taxon>
        <taxon>Uroviricota</taxon>
        <taxon>Caudoviricetes</taxon>
    </lineage>
</organism>
<keyword evidence="3" id="KW-0132">Cell division</keyword>
<evidence type="ECO:0000313" key="3">
    <source>
        <dbReference type="EMBL" id="DAE03383.1"/>
    </source>
</evidence>
<keyword evidence="1" id="KW-0175">Coiled coil</keyword>
<accession>A0A8S5P884</accession>
<feature type="transmembrane region" description="Helical" evidence="2">
    <location>
        <begin position="18"/>
        <end position="39"/>
    </location>
</feature>
<keyword evidence="3" id="KW-0131">Cell cycle</keyword>
<sequence length="153" mass="17280">MYETIKNKIVHAFTIKRIICGVLSILIIGFACSLIGGYLDTRADYQRTREQLERTQRALDESRKLNQQLKESIAASQQLNSDAGRRIERAQSYQQRAGEGIERLERNQQETGARIGESLEHLDAARGEIERGLELIGRIERANQTQQANGATP</sequence>
<dbReference type="EMBL" id="BK015365">
    <property type="protein sequence ID" value="DAE03383.1"/>
    <property type="molecule type" value="Genomic_DNA"/>
</dbReference>
<name>A0A8S5P884_9CAUD</name>
<reference evidence="3" key="1">
    <citation type="journal article" date="2021" name="Proc. Natl. Acad. Sci. U.S.A.">
        <title>A Catalog of Tens of Thousands of Viruses from Human Metagenomes Reveals Hidden Associations with Chronic Diseases.</title>
        <authorList>
            <person name="Tisza M.J."/>
            <person name="Buck C.B."/>
        </authorList>
    </citation>
    <scope>NUCLEOTIDE SEQUENCE</scope>
    <source>
        <strain evidence="3">CtaNG1</strain>
    </source>
</reference>
<evidence type="ECO:0000256" key="2">
    <source>
        <dbReference type="SAM" id="Phobius"/>
    </source>
</evidence>
<protein>
    <submittedName>
        <fullName evidence="3">Cell division protein</fullName>
    </submittedName>
</protein>
<evidence type="ECO:0000256" key="1">
    <source>
        <dbReference type="SAM" id="Coils"/>
    </source>
</evidence>
<dbReference type="PROSITE" id="PS51257">
    <property type="entry name" value="PROKAR_LIPOPROTEIN"/>
    <property type="match status" value="1"/>
</dbReference>
<proteinExistence type="predicted"/>
<dbReference type="GO" id="GO:0051301">
    <property type="term" value="P:cell division"/>
    <property type="evidence" value="ECO:0007669"/>
    <property type="project" value="UniProtKB-KW"/>
</dbReference>